<feature type="signal peptide" evidence="1">
    <location>
        <begin position="1"/>
        <end position="35"/>
    </location>
</feature>
<feature type="chain" id="PRO_5003310891" description="Lipoprotein" evidence="1">
    <location>
        <begin position="36"/>
        <end position="308"/>
    </location>
</feature>
<accession>F4H363</accession>
<evidence type="ECO:0000256" key="1">
    <source>
        <dbReference type="SAM" id="SignalP"/>
    </source>
</evidence>
<dbReference type="EMBL" id="CP002666">
    <property type="protein sequence ID" value="AEE45284.1"/>
    <property type="molecule type" value="Genomic_DNA"/>
</dbReference>
<dbReference type="Proteomes" id="UP000008460">
    <property type="component" value="Chromosome"/>
</dbReference>
<dbReference type="AlphaFoldDB" id="F4H363"/>
<reference evidence="2 3" key="1">
    <citation type="submission" date="2011-04" db="EMBL/GenBank/DDBJ databases">
        <title>Complete sequence of Cellulomonas fimi ATCC 484.</title>
        <authorList>
            <consortium name="US DOE Joint Genome Institute"/>
            <person name="Lucas S."/>
            <person name="Han J."/>
            <person name="Lapidus A."/>
            <person name="Cheng J.-F."/>
            <person name="Goodwin L."/>
            <person name="Pitluck S."/>
            <person name="Peters L."/>
            <person name="Chertkov O."/>
            <person name="Detter J.C."/>
            <person name="Han C."/>
            <person name="Tapia R."/>
            <person name="Land M."/>
            <person name="Hauser L."/>
            <person name="Kyrpides N."/>
            <person name="Ivanova N."/>
            <person name="Ovchinnikova G."/>
            <person name="Pagani I."/>
            <person name="Mead D."/>
            <person name="Brumm P."/>
            <person name="Woyke T."/>
        </authorList>
    </citation>
    <scope>NUCLEOTIDE SEQUENCE [LARGE SCALE GENOMIC DNA]</scope>
    <source>
        <strain evidence="3">ATCC 484 / DSM 20113 / JCM 1341 / NBRC 15513 / NCIMB 8980 / NCTC 7547</strain>
    </source>
</reference>
<keyword evidence="3" id="KW-1185">Reference proteome</keyword>
<dbReference type="RefSeq" id="WP_013770310.1">
    <property type="nucleotide sequence ID" value="NC_015514.1"/>
</dbReference>
<evidence type="ECO:0000313" key="2">
    <source>
        <dbReference type="EMBL" id="AEE45284.1"/>
    </source>
</evidence>
<sequence>MPPSSSSSASRPLRPVLAALTAVASLALVGACANGAGGADAPAQSAAPAPSNPLDAYWARTGTLGDPDRDRYELEQSLVERCMTEQGFDYAPVPYRPASVEVLPGYGTLPWAREFGYGVSTHVEAIDAAVGVPGPDPNTAAVGRLSEAESTAWSIAREGAGAQAEGGWQVRGCEGEAEHQVAAAALPWDDPDRVALLEAYAAAPLDLAASPEGAEAVAAWAACATAAGLEAATPAAARQLVVDAQASGMPRDELQHLEVEVAVADLTCRESSGFTAVERRLQDAHDQAFVDAHVAELDALVERWGDAG</sequence>
<evidence type="ECO:0008006" key="4">
    <source>
        <dbReference type="Google" id="ProtNLM"/>
    </source>
</evidence>
<dbReference type="HOGENOM" id="CLU_902227_0_0_11"/>
<keyword evidence="1" id="KW-0732">Signal</keyword>
<protein>
    <recommendedName>
        <fullName evidence="4">Lipoprotein</fullName>
    </recommendedName>
</protein>
<name>F4H363_CELFA</name>
<gene>
    <name evidence="2" type="ordered locus">Celf_1149</name>
</gene>
<dbReference type="STRING" id="590998.Celf_1149"/>
<organism evidence="2 3">
    <name type="scientific">Cellulomonas fimi (strain ATCC 484 / DSM 20113 / JCM 1341 / CCUG 24087 / LMG 16345 / NBRC 15513 / NCIMB 8980 / NCTC 7547 / NRS-133)</name>
    <dbReference type="NCBI Taxonomy" id="590998"/>
    <lineage>
        <taxon>Bacteria</taxon>
        <taxon>Bacillati</taxon>
        <taxon>Actinomycetota</taxon>
        <taxon>Actinomycetes</taxon>
        <taxon>Micrococcales</taxon>
        <taxon>Cellulomonadaceae</taxon>
        <taxon>Cellulomonas</taxon>
    </lineage>
</organism>
<proteinExistence type="predicted"/>
<dbReference type="KEGG" id="cfi:Celf_1149"/>
<evidence type="ECO:0000313" key="3">
    <source>
        <dbReference type="Proteomes" id="UP000008460"/>
    </source>
</evidence>